<reference evidence="1 2" key="1">
    <citation type="submission" date="2018-11" db="EMBL/GenBank/DDBJ databases">
        <authorList>
            <consortium name="Pathogen Informatics"/>
        </authorList>
    </citation>
    <scope>NUCLEOTIDE SEQUENCE [LARGE SCALE GENOMIC DNA]</scope>
</reference>
<accession>A0A183FPJ8</accession>
<keyword evidence="2" id="KW-1185">Reference proteome</keyword>
<accession>A0A3P7Y153</accession>
<name>A0A183FPJ8_HELPZ</name>
<evidence type="ECO:0000313" key="2">
    <source>
        <dbReference type="Proteomes" id="UP000050761"/>
    </source>
</evidence>
<proteinExistence type="predicted"/>
<organism evidence="2 3">
    <name type="scientific">Heligmosomoides polygyrus</name>
    <name type="common">Parasitic roundworm</name>
    <dbReference type="NCBI Taxonomy" id="6339"/>
    <lineage>
        <taxon>Eukaryota</taxon>
        <taxon>Metazoa</taxon>
        <taxon>Ecdysozoa</taxon>
        <taxon>Nematoda</taxon>
        <taxon>Chromadorea</taxon>
        <taxon>Rhabditida</taxon>
        <taxon>Rhabditina</taxon>
        <taxon>Rhabditomorpha</taxon>
        <taxon>Strongyloidea</taxon>
        <taxon>Heligmosomidae</taxon>
        <taxon>Heligmosomoides</taxon>
    </lineage>
</organism>
<dbReference type="EMBL" id="UZAH01026473">
    <property type="protein sequence ID" value="VDO81260.1"/>
    <property type="molecule type" value="Genomic_DNA"/>
</dbReference>
<dbReference type="AlphaFoldDB" id="A0A183FPJ8"/>
<sequence length="73" mass="8031">MMKTAIFFEPQGTVEAITTEELPHPQVSSVAPTHGPVHTITMEGTLRKMSPEEKPDPEKITAEIPSAAYQAIW</sequence>
<evidence type="ECO:0000313" key="1">
    <source>
        <dbReference type="EMBL" id="VDO81260.1"/>
    </source>
</evidence>
<protein>
    <submittedName>
        <fullName evidence="3">ATP-synt_DE_N domain-containing protein</fullName>
    </submittedName>
</protein>
<evidence type="ECO:0000313" key="3">
    <source>
        <dbReference type="WBParaSite" id="HPBE_0000954601-mRNA-1"/>
    </source>
</evidence>
<dbReference type="WBParaSite" id="HPBE_0000954601-mRNA-1">
    <property type="protein sequence ID" value="HPBE_0000954601-mRNA-1"/>
    <property type="gene ID" value="HPBE_0000954601"/>
</dbReference>
<gene>
    <name evidence="1" type="ORF">HPBE_LOCUS9547</name>
</gene>
<dbReference type="Proteomes" id="UP000050761">
    <property type="component" value="Unassembled WGS sequence"/>
</dbReference>
<reference evidence="3" key="2">
    <citation type="submission" date="2019-09" db="UniProtKB">
        <authorList>
            <consortium name="WormBaseParasite"/>
        </authorList>
    </citation>
    <scope>IDENTIFICATION</scope>
</reference>